<protein>
    <submittedName>
        <fullName evidence="1">Uncharacterized protein</fullName>
    </submittedName>
</protein>
<evidence type="ECO:0000313" key="1">
    <source>
        <dbReference type="EMBL" id="PHM47711.1"/>
    </source>
</evidence>
<accession>A0A2D0JN71</accession>
<keyword evidence="2" id="KW-1185">Reference proteome</keyword>
<organism evidence="1 2">
    <name type="scientific">Xenorhabdus miraniensis</name>
    <dbReference type="NCBI Taxonomy" id="351674"/>
    <lineage>
        <taxon>Bacteria</taxon>
        <taxon>Pseudomonadati</taxon>
        <taxon>Pseudomonadota</taxon>
        <taxon>Gammaproteobacteria</taxon>
        <taxon>Enterobacterales</taxon>
        <taxon>Morganellaceae</taxon>
        <taxon>Xenorhabdus</taxon>
    </lineage>
</organism>
<comment type="caution">
    <text evidence="1">The sequence shown here is derived from an EMBL/GenBank/DDBJ whole genome shotgun (WGS) entry which is preliminary data.</text>
</comment>
<name>A0A2D0JN71_9GAMM</name>
<gene>
    <name evidence="1" type="ORF">Xmir_03042</name>
</gene>
<reference evidence="1 2" key="1">
    <citation type="journal article" date="2017" name="Nat. Microbiol.">
        <title>Natural product diversity associated with the nematode symbionts Photorhabdus and Xenorhabdus.</title>
        <authorList>
            <person name="Tobias N.J."/>
            <person name="Wolff H."/>
            <person name="Djahanschiri B."/>
            <person name="Grundmann F."/>
            <person name="Kronenwerth M."/>
            <person name="Shi Y.M."/>
            <person name="Simonyi S."/>
            <person name="Grun P."/>
            <person name="Shapiro-Ilan D."/>
            <person name="Pidot S.J."/>
            <person name="Stinear T.P."/>
            <person name="Ebersberger I."/>
            <person name="Bode H.B."/>
        </authorList>
    </citation>
    <scope>NUCLEOTIDE SEQUENCE [LARGE SCALE GENOMIC DNA]</scope>
    <source>
        <strain evidence="1 2">DSM 17902</strain>
    </source>
</reference>
<evidence type="ECO:0000313" key="2">
    <source>
        <dbReference type="Proteomes" id="UP000221980"/>
    </source>
</evidence>
<sequence length="86" mass="9262">MPAPASPGCAPARLPDFPALAAYSRISVPGQTAAPHSPSILMSHHHPPPTIQRDSWFVPVLLKIQNRPAYYLADLKDYCAGNSTGR</sequence>
<proteinExistence type="predicted"/>
<dbReference type="Proteomes" id="UP000221980">
    <property type="component" value="Unassembled WGS sequence"/>
</dbReference>
<dbReference type="AlphaFoldDB" id="A0A2D0JN71"/>
<dbReference type="EMBL" id="NITZ01000016">
    <property type="protein sequence ID" value="PHM47711.1"/>
    <property type="molecule type" value="Genomic_DNA"/>
</dbReference>